<evidence type="ECO:0000313" key="3">
    <source>
        <dbReference type="EMBL" id="KAL2629664.1"/>
    </source>
</evidence>
<dbReference type="Proteomes" id="UP001605036">
    <property type="component" value="Unassembled WGS sequence"/>
</dbReference>
<sequence>MVAARSMIVGTAILSARAVVVVTAMVAVGDMIVAFRAVLGVMAMDREPQSIAIKGYIKGIKGYKLFAIMATAIRSILAEEHGTPQQSGTARRSTRGVPAIDPPLGRSTSPRMMIPVCLLLCLLRQDILRPNHMSPYLWFSDIFVPWYMLSLALRHT</sequence>
<feature type="region of interest" description="Disordered" evidence="1">
    <location>
        <begin position="81"/>
        <end position="101"/>
    </location>
</feature>
<keyword evidence="2" id="KW-0472">Membrane</keyword>
<keyword evidence="2" id="KW-1133">Transmembrane helix</keyword>
<reference evidence="3 4" key="1">
    <citation type="submission" date="2024-09" db="EMBL/GenBank/DDBJ databases">
        <title>Chromosome-scale assembly of Riccia fluitans.</title>
        <authorList>
            <person name="Paukszto L."/>
            <person name="Sawicki J."/>
            <person name="Karawczyk K."/>
            <person name="Piernik-Szablinska J."/>
            <person name="Szczecinska M."/>
            <person name="Mazdziarz M."/>
        </authorList>
    </citation>
    <scope>NUCLEOTIDE SEQUENCE [LARGE SCALE GENOMIC DNA]</scope>
    <source>
        <strain evidence="3">Rf_01</strain>
        <tissue evidence="3">Aerial parts of the thallus</tissue>
    </source>
</reference>
<evidence type="ECO:0000256" key="2">
    <source>
        <dbReference type="SAM" id="Phobius"/>
    </source>
</evidence>
<feature type="transmembrane region" description="Helical" evidence="2">
    <location>
        <begin position="12"/>
        <end position="39"/>
    </location>
</feature>
<dbReference type="AlphaFoldDB" id="A0ABD1YJ88"/>
<name>A0ABD1YJ88_9MARC</name>
<protein>
    <submittedName>
        <fullName evidence="3">Uncharacterized protein</fullName>
    </submittedName>
</protein>
<organism evidence="3 4">
    <name type="scientific">Riccia fluitans</name>
    <dbReference type="NCBI Taxonomy" id="41844"/>
    <lineage>
        <taxon>Eukaryota</taxon>
        <taxon>Viridiplantae</taxon>
        <taxon>Streptophyta</taxon>
        <taxon>Embryophyta</taxon>
        <taxon>Marchantiophyta</taxon>
        <taxon>Marchantiopsida</taxon>
        <taxon>Marchantiidae</taxon>
        <taxon>Marchantiales</taxon>
        <taxon>Ricciaceae</taxon>
        <taxon>Riccia</taxon>
    </lineage>
</organism>
<proteinExistence type="predicted"/>
<dbReference type="EMBL" id="JBHFFA010000004">
    <property type="protein sequence ID" value="KAL2629664.1"/>
    <property type="molecule type" value="Genomic_DNA"/>
</dbReference>
<keyword evidence="4" id="KW-1185">Reference proteome</keyword>
<evidence type="ECO:0000313" key="4">
    <source>
        <dbReference type="Proteomes" id="UP001605036"/>
    </source>
</evidence>
<gene>
    <name evidence="3" type="ORF">R1flu_014350</name>
</gene>
<comment type="caution">
    <text evidence="3">The sequence shown here is derived from an EMBL/GenBank/DDBJ whole genome shotgun (WGS) entry which is preliminary data.</text>
</comment>
<evidence type="ECO:0000256" key="1">
    <source>
        <dbReference type="SAM" id="MobiDB-lite"/>
    </source>
</evidence>
<accession>A0ABD1YJ88</accession>
<keyword evidence="2" id="KW-0812">Transmembrane</keyword>